<dbReference type="SUPFAM" id="SSF52540">
    <property type="entry name" value="P-loop containing nucleoside triphosphate hydrolases"/>
    <property type="match status" value="1"/>
</dbReference>
<gene>
    <name evidence="2" type="ORF">AT274_08350</name>
</gene>
<dbReference type="Proteomes" id="UP000075591">
    <property type="component" value="Unassembled WGS sequence"/>
</dbReference>
<dbReference type="PATRIC" id="fig|1396.432.peg.4174"/>
<dbReference type="Pfam" id="PF13245">
    <property type="entry name" value="AAA_19"/>
    <property type="match status" value="1"/>
</dbReference>
<dbReference type="GO" id="GO:0000725">
    <property type="term" value="P:recombinational repair"/>
    <property type="evidence" value="ECO:0007669"/>
    <property type="project" value="TreeGrafter"/>
</dbReference>
<dbReference type="InterPro" id="IPR000212">
    <property type="entry name" value="DNA_helicase_UvrD/REP"/>
</dbReference>
<dbReference type="EMBL" id="LOMT01000057">
    <property type="protein sequence ID" value="KXX99633.1"/>
    <property type="molecule type" value="Genomic_DNA"/>
</dbReference>
<dbReference type="PANTHER" id="PTHR11070">
    <property type="entry name" value="UVRD / RECB / PCRA DNA HELICASE FAMILY MEMBER"/>
    <property type="match status" value="1"/>
</dbReference>
<dbReference type="Pfam" id="PF13538">
    <property type="entry name" value="UvrD_C_2"/>
    <property type="match status" value="1"/>
</dbReference>
<protein>
    <recommendedName>
        <fullName evidence="1">UvrD-like helicase C-terminal domain-containing protein</fullName>
    </recommendedName>
</protein>
<evidence type="ECO:0000259" key="1">
    <source>
        <dbReference type="Pfam" id="PF13538"/>
    </source>
</evidence>
<evidence type="ECO:0000313" key="3">
    <source>
        <dbReference type="Proteomes" id="UP000075591"/>
    </source>
</evidence>
<name>A0A150B5W5_BACCE</name>
<dbReference type="AlphaFoldDB" id="A0A150B5W5"/>
<reference evidence="2 3" key="1">
    <citation type="submission" date="2015-12" db="EMBL/GenBank/DDBJ databases">
        <title>Bacillus cereus Group isolate.</title>
        <authorList>
            <person name="Kovac J."/>
        </authorList>
    </citation>
    <scope>NUCLEOTIDE SEQUENCE [LARGE SCALE GENOMIC DNA]</scope>
    <source>
        <strain evidence="2 3">FSL W8-0275</strain>
    </source>
</reference>
<dbReference type="InterPro" id="IPR027417">
    <property type="entry name" value="P-loop_NTPase"/>
</dbReference>
<sequence>MGLHIIPNDLPSLTPGERKVLEKVRSLYKDVQREVYLYIQPRIRHLEPDFILIDSQRGVTIFEVKDWELSYISRADRRKIDLADGKQVDNPFCKANLYHTAAQRLFSLQDVLKNERNELKFKLHTNVIFPYLHSNKIEESGLDQVFNQPPAQCISSDMLSTVNINQLFKNEFSFVEEDEIIAIRTLLFPEIKVSCSDNQISTKELITALDAEQERFAKRVPYGHYMVTGVPGSGKTVLLLARAIHLVREHPEWKIKILTYNRSLKTKIENKLNSLAADLAFMNVRLENIDVSTFHKFALDTASICVPQKNTVKWWNEELPEVAIQRAHSSYDAVLVDEYQDFLDDWIRLCVKSCKEHTYVNNQKETVTGINLFLAGDRLQSIYNNSDHSWKSLGIDMRGRSSLLKKSYRAGSQHIDLALNFLKQEKKLEEEVNKFYCPMSELSFENEMKDGVSFIEGSYEDISNKVYELIKRKGYKPEDILILCREGKDCENIQKKLNREIRQKVKVTKNITEGHLIITTYHSSKGLEAPIVFLVDVDKFERMELEQNDIKLRKLLYVGMTRSSEHLYIHARSYDKPSFGQVLKNEIS</sequence>
<organism evidence="2 3">
    <name type="scientific">Bacillus cereus</name>
    <dbReference type="NCBI Taxonomy" id="1396"/>
    <lineage>
        <taxon>Bacteria</taxon>
        <taxon>Bacillati</taxon>
        <taxon>Bacillota</taxon>
        <taxon>Bacilli</taxon>
        <taxon>Bacillales</taxon>
        <taxon>Bacillaceae</taxon>
        <taxon>Bacillus</taxon>
        <taxon>Bacillus cereus group</taxon>
    </lineage>
</organism>
<evidence type="ECO:0000313" key="2">
    <source>
        <dbReference type="EMBL" id="KXX99633.1"/>
    </source>
</evidence>
<comment type="caution">
    <text evidence="2">The sequence shown here is derived from an EMBL/GenBank/DDBJ whole genome shotgun (WGS) entry which is preliminary data.</text>
</comment>
<dbReference type="InterPro" id="IPR027785">
    <property type="entry name" value="UvrD-like_helicase_C"/>
</dbReference>
<dbReference type="Gene3D" id="3.40.50.300">
    <property type="entry name" value="P-loop containing nucleotide triphosphate hydrolases"/>
    <property type="match status" value="2"/>
</dbReference>
<dbReference type="GO" id="GO:0003677">
    <property type="term" value="F:DNA binding"/>
    <property type="evidence" value="ECO:0007669"/>
    <property type="project" value="InterPro"/>
</dbReference>
<accession>A0A150B5W5</accession>
<feature type="domain" description="UvrD-like helicase C-terminal" evidence="1">
    <location>
        <begin position="516"/>
        <end position="569"/>
    </location>
</feature>
<dbReference type="RefSeq" id="WP_046946970.1">
    <property type="nucleotide sequence ID" value="NZ_JARPVK010000011.1"/>
</dbReference>
<dbReference type="GO" id="GO:0005524">
    <property type="term" value="F:ATP binding"/>
    <property type="evidence" value="ECO:0007669"/>
    <property type="project" value="InterPro"/>
</dbReference>
<proteinExistence type="predicted"/>
<dbReference type="PANTHER" id="PTHR11070:SF2">
    <property type="entry name" value="ATP-DEPENDENT DNA HELICASE SRS2"/>
    <property type="match status" value="1"/>
</dbReference>
<dbReference type="GO" id="GO:0043138">
    <property type="term" value="F:3'-5' DNA helicase activity"/>
    <property type="evidence" value="ECO:0007669"/>
    <property type="project" value="TreeGrafter"/>
</dbReference>